<dbReference type="EMBL" id="QGKY02001925">
    <property type="protein sequence ID" value="KAF2545925.1"/>
    <property type="molecule type" value="Genomic_DNA"/>
</dbReference>
<sequence length="92" mass="9838">MGKKKDNAAKLSTAPNKGSMTTSAEGGSSSSSRAKAKRRDQESLRRRLVKTDQGVSRPGVAAQVCPQRNLDEIISSISQPTIATSEARDQNH</sequence>
<organism evidence="2">
    <name type="scientific">Brassica cretica</name>
    <name type="common">Mustard</name>
    <dbReference type="NCBI Taxonomy" id="69181"/>
    <lineage>
        <taxon>Eukaryota</taxon>
        <taxon>Viridiplantae</taxon>
        <taxon>Streptophyta</taxon>
        <taxon>Embryophyta</taxon>
        <taxon>Tracheophyta</taxon>
        <taxon>Spermatophyta</taxon>
        <taxon>Magnoliopsida</taxon>
        <taxon>eudicotyledons</taxon>
        <taxon>Gunneridae</taxon>
        <taxon>Pentapetalae</taxon>
        <taxon>rosids</taxon>
        <taxon>malvids</taxon>
        <taxon>Brassicales</taxon>
        <taxon>Brassicaceae</taxon>
        <taxon>Brassiceae</taxon>
        <taxon>Brassica</taxon>
    </lineage>
</organism>
<name>A0A8S9GIC3_BRACR</name>
<evidence type="ECO:0000256" key="1">
    <source>
        <dbReference type="SAM" id="MobiDB-lite"/>
    </source>
</evidence>
<proteinExistence type="predicted"/>
<gene>
    <name evidence="2" type="ORF">F2Q70_00021317</name>
</gene>
<evidence type="ECO:0000313" key="2">
    <source>
        <dbReference type="EMBL" id="KAF2545925.1"/>
    </source>
</evidence>
<reference evidence="2" key="1">
    <citation type="submission" date="2019-12" db="EMBL/GenBank/DDBJ databases">
        <title>Genome sequencing and annotation of Brassica cretica.</title>
        <authorList>
            <person name="Studholme D.J."/>
            <person name="Sarris P.F."/>
        </authorList>
    </citation>
    <scope>NUCLEOTIDE SEQUENCE</scope>
    <source>
        <strain evidence="2">PFS-102/07</strain>
        <tissue evidence="2">Leaf</tissue>
    </source>
</reference>
<comment type="caution">
    <text evidence="2">The sequence shown here is derived from an EMBL/GenBank/DDBJ whole genome shotgun (WGS) entry which is preliminary data.</text>
</comment>
<protein>
    <submittedName>
        <fullName evidence="2">Uncharacterized protein</fullName>
    </submittedName>
</protein>
<dbReference type="AlphaFoldDB" id="A0A8S9GIC3"/>
<feature type="compositionally biased region" description="Low complexity" evidence="1">
    <location>
        <begin position="18"/>
        <end position="33"/>
    </location>
</feature>
<accession>A0A8S9GIC3</accession>
<feature type="region of interest" description="Disordered" evidence="1">
    <location>
        <begin position="1"/>
        <end position="69"/>
    </location>
</feature>